<dbReference type="CDD" id="cd17471">
    <property type="entry name" value="MFS_Set"/>
    <property type="match status" value="1"/>
</dbReference>
<evidence type="ECO:0000256" key="6">
    <source>
        <dbReference type="ARBA" id="ARBA00022692"/>
    </source>
</evidence>
<evidence type="ECO:0000256" key="7">
    <source>
        <dbReference type="ARBA" id="ARBA00022989"/>
    </source>
</evidence>
<accession>A0ABW9G2E3</accession>
<feature type="transmembrane region" description="Helical" evidence="9">
    <location>
        <begin position="253"/>
        <end position="275"/>
    </location>
</feature>
<dbReference type="Gene3D" id="1.20.1250.20">
    <property type="entry name" value="MFS general substrate transporter like domains"/>
    <property type="match status" value="2"/>
</dbReference>
<keyword evidence="8 9" id="KW-0472">Membrane</keyword>
<feature type="transmembrane region" description="Helical" evidence="9">
    <location>
        <begin position="107"/>
        <end position="129"/>
    </location>
</feature>
<dbReference type="InterPro" id="IPR011701">
    <property type="entry name" value="MFS"/>
</dbReference>
<feature type="transmembrane region" description="Helical" evidence="9">
    <location>
        <begin position="12"/>
        <end position="35"/>
    </location>
</feature>
<evidence type="ECO:0000259" key="10">
    <source>
        <dbReference type="PROSITE" id="PS50850"/>
    </source>
</evidence>
<evidence type="ECO:0000256" key="4">
    <source>
        <dbReference type="ARBA" id="ARBA00022475"/>
    </source>
</evidence>
<dbReference type="SUPFAM" id="SSF103473">
    <property type="entry name" value="MFS general substrate transporter"/>
    <property type="match status" value="1"/>
</dbReference>
<organism evidence="11 12">
    <name type="scientific">Celerinatantimonas yamalensis</name>
    <dbReference type="NCBI Taxonomy" id="559956"/>
    <lineage>
        <taxon>Bacteria</taxon>
        <taxon>Pseudomonadati</taxon>
        <taxon>Pseudomonadota</taxon>
        <taxon>Gammaproteobacteria</taxon>
        <taxon>Celerinatantimonadaceae</taxon>
        <taxon>Celerinatantimonas</taxon>
    </lineage>
</organism>
<feature type="transmembrane region" description="Helical" evidence="9">
    <location>
        <begin position="282"/>
        <end position="301"/>
    </location>
</feature>
<keyword evidence="4" id="KW-1003">Cell membrane</keyword>
<sequence length="392" mass="43170">MLTTYWRQLRSAQASVLLSFMTLTFFTGLGGALFIPTLSLFLTTEVHVEPFAVGLFYTFNAIGGIVFTQLVARYSDKYGQRKRIILICLLMGALNCLLFDWCRSYLILITIGIVLLGMGASAMPQSFALARDYKDQSKERSMMFTTIMRAQLSLAWVVGPAIAFALITAYGFHTLFLFGTAVYVLGFFITLLKLPDVAHQPSNVNSHEQSKKNRGDIYKLFVCSTLMWGCNSMYIISMPLYVSHQLHLPQELAGWMMGMAAALEIPIMLIAGYLTKYWKMRSLLIASGVAGTLFYLGMNWFDSPHMLLALQLGNAAFIGVLGGLGMIYFQELLPSQTGQATTLFTNSIYTGSVIAGACAGVIAQYLSYGAIFIVSGCFVALATLLLTQVKPI</sequence>
<dbReference type="PANTHER" id="PTHR23535:SF2">
    <property type="entry name" value="SUGAR EFFLUX TRANSPORTER A-RELATED"/>
    <property type="match status" value="1"/>
</dbReference>
<feature type="transmembrane region" description="Helical" evidence="9">
    <location>
        <begin position="217"/>
        <end position="241"/>
    </location>
</feature>
<evidence type="ECO:0000313" key="11">
    <source>
        <dbReference type="EMBL" id="MFM2483752.1"/>
    </source>
</evidence>
<dbReference type="Pfam" id="PF07690">
    <property type="entry name" value="MFS_1"/>
    <property type="match status" value="1"/>
</dbReference>
<feature type="transmembrane region" description="Helical" evidence="9">
    <location>
        <begin position="368"/>
        <end position="387"/>
    </location>
</feature>
<feature type="transmembrane region" description="Helical" evidence="9">
    <location>
        <begin position="55"/>
        <end position="72"/>
    </location>
</feature>
<evidence type="ECO:0000313" key="12">
    <source>
        <dbReference type="Proteomes" id="UP001629953"/>
    </source>
</evidence>
<reference evidence="11 12" key="1">
    <citation type="journal article" date="2013" name="Int. J. Syst. Evol. Microbiol.">
        <title>Celerinatantimonas yamalensis sp. nov., a cold-adapted diazotrophic bacterium from a cold permafrost brine.</title>
        <authorList>
            <person name="Shcherbakova V."/>
            <person name="Chuvilskaya N."/>
            <person name="Rivkina E."/>
            <person name="Demidov N."/>
            <person name="Uchaeva V."/>
            <person name="Suetin S."/>
            <person name="Suzina N."/>
            <person name="Gilichinsky D."/>
        </authorList>
    </citation>
    <scope>NUCLEOTIDE SEQUENCE [LARGE SCALE GENOMIC DNA]</scope>
    <source>
        <strain evidence="11 12">C7</strain>
    </source>
</reference>
<evidence type="ECO:0000256" key="5">
    <source>
        <dbReference type="ARBA" id="ARBA00022597"/>
    </source>
</evidence>
<feature type="transmembrane region" description="Helical" evidence="9">
    <location>
        <begin position="307"/>
        <end position="329"/>
    </location>
</feature>
<keyword evidence="6 9" id="KW-0812">Transmembrane</keyword>
<evidence type="ECO:0000256" key="2">
    <source>
        <dbReference type="ARBA" id="ARBA00006523"/>
    </source>
</evidence>
<keyword evidence="3" id="KW-0813">Transport</keyword>
<proteinExistence type="inferred from homology"/>
<keyword evidence="12" id="KW-1185">Reference proteome</keyword>
<dbReference type="PROSITE" id="PS50850">
    <property type="entry name" value="MFS"/>
    <property type="match status" value="1"/>
</dbReference>
<feature type="transmembrane region" description="Helical" evidence="9">
    <location>
        <begin position="341"/>
        <end position="362"/>
    </location>
</feature>
<evidence type="ECO:0000256" key="3">
    <source>
        <dbReference type="ARBA" id="ARBA00022448"/>
    </source>
</evidence>
<evidence type="ECO:0000256" key="8">
    <source>
        <dbReference type="ARBA" id="ARBA00023136"/>
    </source>
</evidence>
<comment type="caution">
    <text evidence="11">The sequence shown here is derived from an EMBL/GenBank/DDBJ whole genome shotgun (WGS) entry which is preliminary data.</text>
</comment>
<dbReference type="RefSeq" id="WP_408621912.1">
    <property type="nucleotide sequence ID" value="NZ_JBEQCT010000001.1"/>
</dbReference>
<dbReference type="InterPro" id="IPR020846">
    <property type="entry name" value="MFS_dom"/>
</dbReference>
<keyword evidence="5" id="KW-0762">Sugar transport</keyword>
<feature type="transmembrane region" description="Helical" evidence="9">
    <location>
        <begin position="150"/>
        <end position="170"/>
    </location>
</feature>
<comment type="subcellular location">
    <subcellularLocation>
        <location evidence="1">Cell membrane</location>
        <topology evidence="1">Multi-pass membrane protein</topology>
    </subcellularLocation>
</comment>
<comment type="similarity">
    <text evidence="2">Belongs to the major facilitator superfamily. Set transporter family.</text>
</comment>
<evidence type="ECO:0000256" key="1">
    <source>
        <dbReference type="ARBA" id="ARBA00004651"/>
    </source>
</evidence>
<protein>
    <submittedName>
        <fullName evidence="11">Sugar efflux transporter</fullName>
    </submittedName>
</protein>
<dbReference type="PANTHER" id="PTHR23535">
    <property type="entry name" value="SUGAR EFFLUX TRANSPORTER A-RELATED"/>
    <property type="match status" value="1"/>
</dbReference>
<evidence type="ECO:0000256" key="9">
    <source>
        <dbReference type="SAM" id="Phobius"/>
    </source>
</evidence>
<gene>
    <name evidence="11" type="ORF">ABUE30_01465</name>
</gene>
<feature type="domain" description="Major facilitator superfamily (MFS) profile" evidence="10">
    <location>
        <begin position="16"/>
        <end position="392"/>
    </location>
</feature>
<feature type="transmembrane region" description="Helical" evidence="9">
    <location>
        <begin position="176"/>
        <end position="196"/>
    </location>
</feature>
<dbReference type="Proteomes" id="UP001629953">
    <property type="component" value="Unassembled WGS sequence"/>
</dbReference>
<dbReference type="InterPro" id="IPR036259">
    <property type="entry name" value="MFS_trans_sf"/>
</dbReference>
<feature type="transmembrane region" description="Helical" evidence="9">
    <location>
        <begin position="84"/>
        <end position="101"/>
    </location>
</feature>
<dbReference type="EMBL" id="JBEQCT010000001">
    <property type="protein sequence ID" value="MFM2483752.1"/>
    <property type="molecule type" value="Genomic_DNA"/>
</dbReference>
<name>A0ABW9G2E3_9GAMM</name>
<keyword evidence="7 9" id="KW-1133">Transmembrane helix</keyword>